<feature type="chain" id="PRO_5012124092" evidence="2">
    <location>
        <begin position="18"/>
        <end position="306"/>
    </location>
</feature>
<protein>
    <submittedName>
        <fullName evidence="3">Phosphatidylethanolamine-binding protein</fullName>
    </submittedName>
</protein>
<comment type="caution">
    <text evidence="3">The sequence shown here is derived from an EMBL/GenBank/DDBJ whole genome shotgun (WGS) entry which is preliminary data.</text>
</comment>
<evidence type="ECO:0000256" key="1">
    <source>
        <dbReference type="SAM" id="MobiDB-lite"/>
    </source>
</evidence>
<sequence length="306" mass="30504">MFKLLSTLALAAAVSYAQNSTVSDTDLAGLEANFANAQLVPQFLSTFNPQGILVVEYNNEAITIGQNLSQDVVSSFPSILYSPGPEADTPSASDLFTIFLADANPVGTDESTTLQTRHWLVNSASLTIGDSAPYAINYANATSITDYAGPGPAAGSGAHRYVFLMYAQDSTFTAPANLSTPGTALGTWSVSDYLQETGLSNLIAANYMQVENGVATVSVAATTAVDSATLAAASTTSGSGSASTSGSGSASTSAGASQTSAATTSGASAAASSTGAAHATKHELGWGIVIGAVGITGAVLGAGLGF</sequence>
<dbReference type="PANTHER" id="PTHR11362:SF140">
    <property type="entry name" value="PEBP-LIKE PROTEIN"/>
    <property type="match status" value="1"/>
</dbReference>
<dbReference type="SUPFAM" id="SSF49777">
    <property type="entry name" value="PEBP-like"/>
    <property type="match status" value="1"/>
</dbReference>
<dbReference type="InterPro" id="IPR036610">
    <property type="entry name" value="PEBP-like_sf"/>
</dbReference>
<dbReference type="InterPro" id="IPR008914">
    <property type="entry name" value="PEBP"/>
</dbReference>
<dbReference type="PANTHER" id="PTHR11362">
    <property type="entry name" value="PHOSPHATIDYLETHANOLAMINE-BINDING PROTEIN"/>
    <property type="match status" value="1"/>
</dbReference>
<dbReference type="InterPro" id="IPR035810">
    <property type="entry name" value="PEBP_euk"/>
</dbReference>
<evidence type="ECO:0000256" key="2">
    <source>
        <dbReference type="SAM" id="SignalP"/>
    </source>
</evidence>
<dbReference type="Gene3D" id="3.90.280.10">
    <property type="entry name" value="PEBP-like"/>
    <property type="match status" value="1"/>
</dbReference>
<dbReference type="Pfam" id="PF01161">
    <property type="entry name" value="PBP"/>
    <property type="match status" value="1"/>
</dbReference>
<dbReference type="Proteomes" id="UP000193986">
    <property type="component" value="Unassembled WGS sequence"/>
</dbReference>
<dbReference type="CDD" id="cd00866">
    <property type="entry name" value="PEBP_euk"/>
    <property type="match status" value="1"/>
</dbReference>
<organism evidence="3 4">
    <name type="scientific">Naematelia encephala</name>
    <dbReference type="NCBI Taxonomy" id="71784"/>
    <lineage>
        <taxon>Eukaryota</taxon>
        <taxon>Fungi</taxon>
        <taxon>Dikarya</taxon>
        <taxon>Basidiomycota</taxon>
        <taxon>Agaricomycotina</taxon>
        <taxon>Tremellomycetes</taxon>
        <taxon>Tremellales</taxon>
        <taxon>Naemateliaceae</taxon>
        <taxon>Naematelia</taxon>
    </lineage>
</organism>
<dbReference type="EMBL" id="MCFC01000012">
    <property type="protein sequence ID" value="ORY31975.1"/>
    <property type="molecule type" value="Genomic_DNA"/>
</dbReference>
<dbReference type="InParanoid" id="A0A1Y2BD39"/>
<dbReference type="STRING" id="71784.A0A1Y2BD39"/>
<gene>
    <name evidence="3" type="ORF">BCR39DRAFT_524903</name>
</gene>
<name>A0A1Y2BD39_9TREE</name>
<feature type="region of interest" description="Disordered" evidence="1">
    <location>
        <begin position="234"/>
        <end position="256"/>
    </location>
</feature>
<accession>A0A1Y2BD39</accession>
<feature type="signal peptide" evidence="2">
    <location>
        <begin position="1"/>
        <end position="17"/>
    </location>
</feature>
<proteinExistence type="predicted"/>
<dbReference type="OrthoDB" id="2506647at2759"/>
<reference evidence="3 4" key="1">
    <citation type="submission" date="2016-07" db="EMBL/GenBank/DDBJ databases">
        <title>Pervasive Adenine N6-methylation of Active Genes in Fungi.</title>
        <authorList>
            <consortium name="DOE Joint Genome Institute"/>
            <person name="Mondo S.J."/>
            <person name="Dannebaum R.O."/>
            <person name="Kuo R.C."/>
            <person name="Labutti K."/>
            <person name="Haridas S."/>
            <person name="Kuo A."/>
            <person name="Salamov A."/>
            <person name="Ahrendt S.R."/>
            <person name="Lipzen A."/>
            <person name="Sullivan W."/>
            <person name="Andreopoulos W.B."/>
            <person name="Clum A."/>
            <person name="Lindquist E."/>
            <person name="Daum C."/>
            <person name="Ramamoorthy G.K."/>
            <person name="Gryganskyi A."/>
            <person name="Culley D."/>
            <person name="Magnuson J.K."/>
            <person name="James T.Y."/>
            <person name="O'Malley M.A."/>
            <person name="Stajich J.E."/>
            <person name="Spatafora J.W."/>
            <person name="Visel A."/>
            <person name="Grigoriev I.V."/>
        </authorList>
    </citation>
    <scope>NUCLEOTIDE SEQUENCE [LARGE SCALE GENOMIC DNA]</scope>
    <source>
        <strain evidence="3 4">68-887.2</strain>
    </source>
</reference>
<keyword evidence="2" id="KW-0732">Signal</keyword>
<dbReference type="AlphaFoldDB" id="A0A1Y2BD39"/>
<evidence type="ECO:0000313" key="3">
    <source>
        <dbReference type="EMBL" id="ORY31975.1"/>
    </source>
</evidence>
<evidence type="ECO:0000313" key="4">
    <source>
        <dbReference type="Proteomes" id="UP000193986"/>
    </source>
</evidence>
<keyword evidence="4" id="KW-1185">Reference proteome</keyword>